<sequence length="954" mass="105573">MPARAPQHYTNGFISSARKRERESLTITPITMSGPLLSKVTFEHHHDGFGLGYTHPRLSWRFIASEHALPAWTQTGYEIEFEWLSPSRPTETFSVESDESTLVPWPAEPLSSRARAAVRVRVRGRGNDEKGAPQETSSEWSSSSIVEAGLLKRYDWSAAFIANDSKPGSDREDDDELAPHPLRFRREFKLDAPGALSPGSRARLYITGLGVLKAYINGRRTSDEEMAPGWTSYQHRLNYRVHDVTDLLQAGGATNVLVVEVAQGWYAGRIGFDGGTRFNYGKDLGVLAQLEILTSQEQGLQPWRMCTDTTWRVKRSPIRSSSIYDGEVFDARDGDRLECDQPAPEPEGQSGWGATRELPWPGGEVVAPDAAPVRAVQLLDAVSVLRSNSGKVIVDFGQNLVGKVQVQDIDVPKDREVTLKHAEVMEDGELGTRPLRLAKATDTIISAGQPIRQWSPDFTFHGFRYVQVDGLGDSGAPLPAKDNFKALVMHTDLKRRGDFTCSKEMVNQLYRNVRWSMDGNFLSIPTDCPQRDERLGWTGDIQIFTPTANFLYDATGMLKDWLQDLKAEQMEDGKDFIPPFIVPSIPTPGWDHMPAAIWDDVVVLTPYALYEASGDRAILERHFESMRGWLERGLGDWLDPKAPTDDPAGGVTDDVLVADAYLVRVTTVFADVCRVLDKTAEHAQYLQQAIQLKQAFQHKYITPAGNLMSNTQTGIALAVRFGLYHRDDQNGAQELATAGARLEKLVRRAGFRIATGFAGTPAILGALTRVGRPQLAYRMLLEKDCPSWLYPVGMGATTVWERWDSLLPDGRVNPGDMTSFNHYALGAVAEWLHTTVGGIGAAPGSGWRKVQVRPVPGGRVDRAVVSFDGPYGLVRCEWWLEGGKFSMKLDVPPNSCAEVTLPSEQQQEQATGGTASGRVVGSGTHHFICDFDPGEWPPKPIIAPHRDPPEEHIA</sequence>
<dbReference type="Gene3D" id="2.60.420.10">
    <property type="entry name" value="Maltose phosphorylase, domain 3"/>
    <property type="match status" value="1"/>
</dbReference>
<keyword evidence="10" id="KW-1185">Reference proteome</keyword>
<dbReference type="Proteomes" id="UP001480595">
    <property type="component" value="Unassembled WGS sequence"/>
</dbReference>
<dbReference type="GeneID" id="92094047"/>
<feature type="domain" description="Alpha-L-rhamnosidase C-terminal" evidence="8">
    <location>
        <begin position="844"/>
        <end position="912"/>
    </location>
</feature>
<dbReference type="EC" id="3.2.1.40" evidence="2"/>
<dbReference type="InterPro" id="IPR013783">
    <property type="entry name" value="Ig-like_fold"/>
</dbReference>
<evidence type="ECO:0000256" key="1">
    <source>
        <dbReference type="ARBA" id="ARBA00001445"/>
    </source>
</evidence>
<dbReference type="Pfam" id="PF08531">
    <property type="entry name" value="Bac_rhamnosid_N"/>
    <property type="match status" value="1"/>
</dbReference>
<feature type="region of interest" description="Disordered" evidence="4">
    <location>
        <begin position="334"/>
        <end position="358"/>
    </location>
</feature>
<evidence type="ECO:0000313" key="9">
    <source>
        <dbReference type="EMBL" id="KAK8054508.1"/>
    </source>
</evidence>
<dbReference type="Pfam" id="PF05592">
    <property type="entry name" value="Bac_rhamnosid"/>
    <property type="match status" value="1"/>
</dbReference>
<proteinExistence type="predicted"/>
<dbReference type="PANTHER" id="PTHR33307:SF6">
    <property type="entry name" value="ALPHA-RHAMNOSIDASE (EUROFUNG)-RELATED"/>
    <property type="match status" value="1"/>
</dbReference>
<evidence type="ECO:0000256" key="4">
    <source>
        <dbReference type="SAM" id="MobiDB-lite"/>
    </source>
</evidence>
<name>A0ABR1U6H0_9PEZI</name>
<dbReference type="Pfam" id="PF25788">
    <property type="entry name" value="Ig_Rha78A_N"/>
    <property type="match status" value="1"/>
</dbReference>
<dbReference type="Pfam" id="PF17389">
    <property type="entry name" value="Bac_rhamnosid6H"/>
    <property type="match status" value="1"/>
</dbReference>
<reference evidence="9 10" key="1">
    <citation type="submission" date="2023-01" db="EMBL/GenBank/DDBJ databases">
        <title>Analysis of 21 Apiospora genomes using comparative genomics revels a genus with tremendous synthesis potential of carbohydrate active enzymes and secondary metabolites.</title>
        <authorList>
            <person name="Sorensen T."/>
        </authorList>
    </citation>
    <scope>NUCLEOTIDE SEQUENCE [LARGE SCALE GENOMIC DNA]</scope>
    <source>
        <strain evidence="9 10">CBS 135458</strain>
    </source>
</reference>
<dbReference type="InterPro" id="IPR035398">
    <property type="entry name" value="Bac_rhamnosid_C"/>
</dbReference>
<protein>
    <recommendedName>
        <fullName evidence="2">alpha-L-rhamnosidase</fullName>
        <ecNumber evidence="2">3.2.1.40</ecNumber>
    </recommendedName>
</protein>
<dbReference type="Gene3D" id="2.60.120.260">
    <property type="entry name" value="Galactose-binding domain-like"/>
    <property type="match status" value="2"/>
</dbReference>
<dbReference type="Pfam" id="PF17390">
    <property type="entry name" value="Bac_rhamnosid_C"/>
    <property type="match status" value="1"/>
</dbReference>
<feature type="domain" description="Alpha-L-rhamnosidase concanavalin-like" evidence="5">
    <location>
        <begin position="386"/>
        <end position="490"/>
    </location>
</feature>
<dbReference type="InterPro" id="IPR035396">
    <property type="entry name" value="Bac_rhamnosid6H"/>
</dbReference>
<feature type="domain" description="Bacterial alpha-L-rhamnosidase N-terminal" evidence="6">
    <location>
        <begin position="200"/>
        <end position="376"/>
    </location>
</feature>
<feature type="domain" description="Alpha-L-rhamnosidase six-hairpin glycosidase" evidence="7">
    <location>
        <begin position="495"/>
        <end position="836"/>
    </location>
</feature>
<dbReference type="EMBL" id="JAQQWL010000010">
    <property type="protein sequence ID" value="KAK8054508.1"/>
    <property type="molecule type" value="Genomic_DNA"/>
</dbReference>
<dbReference type="InterPro" id="IPR008928">
    <property type="entry name" value="6-hairpin_glycosidase_sf"/>
</dbReference>
<dbReference type="PIRSF" id="PIRSF010631">
    <property type="entry name" value="A-rhamnsds"/>
    <property type="match status" value="1"/>
</dbReference>
<dbReference type="RefSeq" id="XP_066713154.1">
    <property type="nucleotide sequence ID" value="XM_066860984.1"/>
</dbReference>
<feature type="compositionally biased region" description="Basic and acidic residues" evidence="4">
    <location>
        <begin position="944"/>
        <end position="954"/>
    </location>
</feature>
<organism evidence="9 10">
    <name type="scientific">Apiospora phragmitis</name>
    <dbReference type="NCBI Taxonomy" id="2905665"/>
    <lineage>
        <taxon>Eukaryota</taxon>
        <taxon>Fungi</taxon>
        <taxon>Dikarya</taxon>
        <taxon>Ascomycota</taxon>
        <taxon>Pezizomycotina</taxon>
        <taxon>Sordariomycetes</taxon>
        <taxon>Xylariomycetidae</taxon>
        <taxon>Amphisphaeriales</taxon>
        <taxon>Apiosporaceae</taxon>
        <taxon>Apiospora</taxon>
    </lineage>
</organism>
<comment type="catalytic activity">
    <reaction evidence="1">
        <text>Hydrolysis of terminal non-reducing alpha-L-rhamnose residues in alpha-L-rhamnosides.</text>
        <dbReference type="EC" id="3.2.1.40"/>
    </reaction>
</comment>
<evidence type="ECO:0000259" key="6">
    <source>
        <dbReference type="Pfam" id="PF08531"/>
    </source>
</evidence>
<dbReference type="InterPro" id="IPR016007">
    <property type="entry name" value="Alpha_rhamnosid"/>
</dbReference>
<evidence type="ECO:0000256" key="3">
    <source>
        <dbReference type="ARBA" id="ARBA00022801"/>
    </source>
</evidence>
<evidence type="ECO:0000259" key="8">
    <source>
        <dbReference type="Pfam" id="PF17390"/>
    </source>
</evidence>
<comment type="caution">
    <text evidence="9">The sequence shown here is derived from an EMBL/GenBank/DDBJ whole genome shotgun (WGS) entry which is preliminary data.</text>
</comment>
<dbReference type="InterPro" id="IPR013737">
    <property type="entry name" value="Bac_rhamnosid_N"/>
</dbReference>
<dbReference type="Gene3D" id="1.50.10.10">
    <property type="match status" value="1"/>
</dbReference>
<gene>
    <name evidence="9" type="ORF">PG994_009575</name>
</gene>
<dbReference type="PANTHER" id="PTHR33307">
    <property type="entry name" value="ALPHA-RHAMNOSIDASE (EUROFUNG)"/>
    <property type="match status" value="1"/>
</dbReference>
<dbReference type="InterPro" id="IPR008902">
    <property type="entry name" value="Rhamnosid_concanavalin"/>
</dbReference>
<dbReference type="Gene3D" id="2.60.40.10">
    <property type="entry name" value="Immunoglobulins"/>
    <property type="match status" value="1"/>
</dbReference>
<evidence type="ECO:0000256" key="2">
    <source>
        <dbReference type="ARBA" id="ARBA00012652"/>
    </source>
</evidence>
<evidence type="ECO:0000259" key="7">
    <source>
        <dbReference type="Pfam" id="PF17389"/>
    </source>
</evidence>
<evidence type="ECO:0000259" key="5">
    <source>
        <dbReference type="Pfam" id="PF05592"/>
    </source>
</evidence>
<accession>A0ABR1U6H0</accession>
<dbReference type="SUPFAM" id="SSF48208">
    <property type="entry name" value="Six-hairpin glycosidases"/>
    <property type="match status" value="1"/>
</dbReference>
<keyword evidence="3" id="KW-0378">Hydrolase</keyword>
<dbReference type="InterPro" id="IPR012341">
    <property type="entry name" value="6hp_glycosidase-like_sf"/>
</dbReference>
<feature type="region of interest" description="Disordered" evidence="4">
    <location>
        <begin position="935"/>
        <end position="954"/>
    </location>
</feature>
<evidence type="ECO:0000313" key="10">
    <source>
        <dbReference type="Proteomes" id="UP001480595"/>
    </source>
</evidence>